<name>A0A918YND9_9ACTN</name>
<gene>
    <name evidence="1" type="ORF">GCM10010339_60610</name>
</gene>
<accession>A0A918YND9</accession>
<evidence type="ECO:0000313" key="1">
    <source>
        <dbReference type="EMBL" id="GHE09191.1"/>
    </source>
</evidence>
<proteinExistence type="predicted"/>
<sequence>MIAASITGGMAEIAEMDPTWAPIRLGALKVTSAGDKVTAWGRRDDGLTVRAQHLQGEDWVAVSLTPREVGRPVRTGLLMREVPDYARVRLNDLVRQLQGRLGEQFDESLMVRQG</sequence>
<keyword evidence="2" id="KW-1185">Reference proteome</keyword>
<dbReference type="EMBL" id="BMVG01000019">
    <property type="protein sequence ID" value="GHE09191.1"/>
    <property type="molecule type" value="Genomic_DNA"/>
</dbReference>
<dbReference type="Proteomes" id="UP000655443">
    <property type="component" value="Unassembled WGS sequence"/>
</dbReference>
<protein>
    <submittedName>
        <fullName evidence="1">Uncharacterized protein</fullName>
    </submittedName>
</protein>
<dbReference type="AlphaFoldDB" id="A0A918YND9"/>
<reference evidence="1" key="2">
    <citation type="submission" date="2020-09" db="EMBL/GenBank/DDBJ databases">
        <authorList>
            <person name="Sun Q."/>
            <person name="Ohkuma M."/>
        </authorList>
    </citation>
    <scope>NUCLEOTIDE SEQUENCE</scope>
    <source>
        <strain evidence="1">JCM 4714</strain>
    </source>
</reference>
<organism evidence="1 2">
    <name type="scientific">Streptomyces alanosinicus</name>
    <dbReference type="NCBI Taxonomy" id="68171"/>
    <lineage>
        <taxon>Bacteria</taxon>
        <taxon>Bacillati</taxon>
        <taxon>Actinomycetota</taxon>
        <taxon>Actinomycetes</taxon>
        <taxon>Kitasatosporales</taxon>
        <taxon>Streptomycetaceae</taxon>
        <taxon>Streptomyces</taxon>
    </lineage>
</organism>
<reference evidence="1" key="1">
    <citation type="journal article" date="2014" name="Int. J. Syst. Evol. Microbiol.">
        <title>Complete genome sequence of Corynebacterium casei LMG S-19264T (=DSM 44701T), isolated from a smear-ripened cheese.</title>
        <authorList>
            <consortium name="US DOE Joint Genome Institute (JGI-PGF)"/>
            <person name="Walter F."/>
            <person name="Albersmeier A."/>
            <person name="Kalinowski J."/>
            <person name="Ruckert C."/>
        </authorList>
    </citation>
    <scope>NUCLEOTIDE SEQUENCE</scope>
    <source>
        <strain evidence="1">JCM 4714</strain>
    </source>
</reference>
<evidence type="ECO:0000313" key="2">
    <source>
        <dbReference type="Proteomes" id="UP000655443"/>
    </source>
</evidence>
<comment type="caution">
    <text evidence="1">The sequence shown here is derived from an EMBL/GenBank/DDBJ whole genome shotgun (WGS) entry which is preliminary data.</text>
</comment>